<evidence type="ECO:0000313" key="3">
    <source>
        <dbReference type="Proteomes" id="UP000194798"/>
    </source>
</evidence>
<dbReference type="Pfam" id="PF13531">
    <property type="entry name" value="SBP_bac_11"/>
    <property type="match status" value="1"/>
</dbReference>
<dbReference type="SUPFAM" id="SSF53850">
    <property type="entry name" value="Periplasmic binding protein-like II"/>
    <property type="match status" value="1"/>
</dbReference>
<reference evidence="2 3" key="1">
    <citation type="submission" date="2016-12" db="EMBL/GenBank/DDBJ databases">
        <title>Thioflexothrix psekupsii D3 genome sequencing and assembly.</title>
        <authorList>
            <person name="Fomenkov A."/>
            <person name="Vincze T."/>
            <person name="Grabovich M."/>
            <person name="Anton B.P."/>
            <person name="Dubinina G."/>
            <person name="Orlova M."/>
            <person name="Belousova E."/>
            <person name="Roberts R.J."/>
        </authorList>
    </citation>
    <scope>NUCLEOTIDE SEQUENCE [LARGE SCALE GENOMIC DNA]</scope>
    <source>
        <strain evidence="2">D3</strain>
    </source>
</reference>
<dbReference type="EMBL" id="MSLT01000001">
    <property type="protein sequence ID" value="OUD16242.1"/>
    <property type="molecule type" value="Genomic_DNA"/>
</dbReference>
<evidence type="ECO:0000259" key="1">
    <source>
        <dbReference type="PROSITE" id="PS50234"/>
    </source>
</evidence>
<dbReference type="Pfam" id="PF13768">
    <property type="entry name" value="VWA_3"/>
    <property type="match status" value="1"/>
</dbReference>
<dbReference type="Gene3D" id="3.40.190.10">
    <property type="entry name" value="Periplasmic binding protein-like II"/>
    <property type="match status" value="2"/>
</dbReference>
<dbReference type="Gene3D" id="3.40.50.410">
    <property type="entry name" value="von Willebrand factor, type A domain"/>
    <property type="match status" value="1"/>
</dbReference>
<feature type="domain" description="VWFA" evidence="1">
    <location>
        <begin position="383"/>
        <end position="555"/>
    </location>
</feature>
<name>A0A251XCS6_9GAMM</name>
<gene>
    <name evidence="2" type="ORF">TPSD3_00525</name>
</gene>
<dbReference type="SMART" id="SM00327">
    <property type="entry name" value="VWA"/>
    <property type="match status" value="1"/>
</dbReference>
<organism evidence="2 3">
    <name type="scientific">Thioflexithrix psekupsensis</name>
    <dbReference type="NCBI Taxonomy" id="1570016"/>
    <lineage>
        <taxon>Bacteria</taxon>
        <taxon>Pseudomonadati</taxon>
        <taxon>Pseudomonadota</taxon>
        <taxon>Gammaproteobacteria</taxon>
        <taxon>Thiotrichales</taxon>
        <taxon>Thioflexithrix</taxon>
    </lineage>
</organism>
<dbReference type="RefSeq" id="WP_086486644.1">
    <property type="nucleotide sequence ID" value="NZ_MSLT01000001.1"/>
</dbReference>
<dbReference type="Proteomes" id="UP000194798">
    <property type="component" value="Unassembled WGS sequence"/>
</dbReference>
<accession>A0A251XCS6</accession>
<proteinExistence type="predicted"/>
<comment type="caution">
    <text evidence="2">The sequence shown here is derived from an EMBL/GenBank/DDBJ whole genome shotgun (WGS) entry which is preliminary data.</text>
</comment>
<dbReference type="InterPro" id="IPR002035">
    <property type="entry name" value="VWF_A"/>
</dbReference>
<dbReference type="InterPro" id="IPR036465">
    <property type="entry name" value="vWFA_dom_sf"/>
</dbReference>
<dbReference type="AlphaFoldDB" id="A0A251XCS6"/>
<protein>
    <recommendedName>
        <fullName evidence="1">VWFA domain-containing protein</fullName>
    </recommendedName>
</protein>
<sequence length="559" mass="62433">MELLSRFFTRVLILLFSLFLISCSGEDSAPQNVSSEPSVPTVELVFLYGSEKQAWLETVTQQFNQQQIKTEQGDVIYVKTVPMGSAETIDHILNETEKAHLISPASAAFIKLGNAESQVKLRRDVVSHTENLVLSPVVIAMWKPMAEALGWGEKNIGWQQIIELANDPKGWANHGHPEWGRFKFGHTHPEYSNSGLIALFAQIYASTGKLANLTLDDVHHEKTKLDLMAIQNSIVHYGRSTGFFGDKMAANGPGYLSAAVLYENMVIQSYEHPNRDAAMVAIYPEEGTFWSDHPVGIVERDWVTPMHRKAAQQYIQFLLAQPQQEQALRYGFRPADLNIPLTTPFNAQYGVDPKQPKTTLEIPSVEVMHAIMELWKANKKISNVVMVADISGSMSGDKIIGARSGLQQMLTLLNERDSFSLLIFNNELNWLRQSVNVGQERTLVFEQVGNLFATGGTALYDAINQAYSYLKTRANLGEISAIVVLSDGADSNSQLSLQELLQRLQFNSETQPIRVFTIGYGQDADEGILKAIAEKTQGKYYHGDPNNIRKVFTEISTFF</sequence>
<dbReference type="PANTHER" id="PTHR45737:SF6">
    <property type="entry name" value="VON WILLEBRAND FACTOR A DOMAIN-CONTAINING PROTEIN 5A"/>
    <property type="match status" value="1"/>
</dbReference>
<dbReference type="SUPFAM" id="SSF53300">
    <property type="entry name" value="vWA-like"/>
    <property type="match status" value="1"/>
</dbReference>
<dbReference type="PANTHER" id="PTHR45737">
    <property type="entry name" value="VON WILLEBRAND FACTOR A DOMAIN-CONTAINING PROTEIN 5A"/>
    <property type="match status" value="1"/>
</dbReference>
<evidence type="ECO:0000313" key="2">
    <source>
        <dbReference type="EMBL" id="OUD16242.1"/>
    </source>
</evidence>
<dbReference type="OrthoDB" id="5621159at2"/>
<dbReference type="PROSITE" id="PS51257">
    <property type="entry name" value="PROKAR_LIPOPROTEIN"/>
    <property type="match status" value="1"/>
</dbReference>
<dbReference type="PROSITE" id="PS50234">
    <property type="entry name" value="VWFA"/>
    <property type="match status" value="1"/>
</dbReference>
<keyword evidence="3" id="KW-1185">Reference proteome</keyword>